<feature type="compositionally biased region" description="Gly residues" evidence="6">
    <location>
        <begin position="412"/>
        <end position="423"/>
    </location>
</feature>
<dbReference type="SMART" id="SM00884">
    <property type="entry name" value="Cullin_Nedd8"/>
    <property type="match status" value="1"/>
</dbReference>
<dbReference type="FunFam" id="1.20.1310.10:FF:000001">
    <property type="entry name" value="Cullin 3"/>
    <property type="match status" value="1"/>
</dbReference>
<feature type="region of interest" description="Disordered" evidence="6">
    <location>
        <begin position="349"/>
        <end position="425"/>
    </location>
</feature>
<dbReference type="FunFam" id="1.20.1310.10:FF:000002">
    <property type="entry name" value="cullin-3 isoform X1"/>
    <property type="match status" value="1"/>
</dbReference>
<dbReference type="InterPro" id="IPR036390">
    <property type="entry name" value="WH_DNA-bd_sf"/>
</dbReference>
<evidence type="ECO:0000313" key="9">
    <source>
        <dbReference type="Proteomes" id="UP000070544"/>
    </source>
</evidence>
<dbReference type="Gene3D" id="3.30.230.130">
    <property type="entry name" value="Cullin, Chain C, Domain 2"/>
    <property type="match status" value="1"/>
</dbReference>
<dbReference type="EMBL" id="KQ965764">
    <property type="protein sequence ID" value="KXS15129.1"/>
    <property type="molecule type" value="Genomic_DNA"/>
</dbReference>
<dbReference type="OMA" id="MFKDMTI"/>
<name>A0A139AEN3_GONPJ</name>
<proteinExistence type="inferred from homology"/>
<evidence type="ECO:0000256" key="5">
    <source>
        <dbReference type="RuleBase" id="RU003829"/>
    </source>
</evidence>
<dbReference type="GO" id="GO:0010468">
    <property type="term" value="P:regulation of gene expression"/>
    <property type="evidence" value="ECO:0007669"/>
    <property type="project" value="UniProtKB-ARBA"/>
</dbReference>
<dbReference type="Gene3D" id="1.20.1310.10">
    <property type="entry name" value="Cullin Repeats"/>
    <property type="match status" value="4"/>
</dbReference>
<dbReference type="PROSITE" id="PS01256">
    <property type="entry name" value="CULLIN_1"/>
    <property type="match status" value="1"/>
</dbReference>
<dbReference type="AlphaFoldDB" id="A0A139AEN3"/>
<evidence type="ECO:0000256" key="3">
    <source>
        <dbReference type="ARBA" id="ARBA00022843"/>
    </source>
</evidence>
<dbReference type="Pfam" id="PF00888">
    <property type="entry name" value="Cullin"/>
    <property type="match status" value="1"/>
</dbReference>
<evidence type="ECO:0000259" key="7">
    <source>
        <dbReference type="PROSITE" id="PS50069"/>
    </source>
</evidence>
<dbReference type="GO" id="GO:0007165">
    <property type="term" value="P:signal transduction"/>
    <property type="evidence" value="ECO:0007669"/>
    <property type="project" value="UniProtKB-ARBA"/>
</dbReference>
<dbReference type="FunFam" id="1.10.10.10:FF:000091">
    <property type="entry name" value="Cullin 3"/>
    <property type="match status" value="1"/>
</dbReference>
<dbReference type="InterPro" id="IPR001373">
    <property type="entry name" value="Cullin_N"/>
</dbReference>
<dbReference type="SMART" id="SM00182">
    <property type="entry name" value="CULLIN"/>
    <property type="match status" value="1"/>
</dbReference>
<dbReference type="InterPro" id="IPR036388">
    <property type="entry name" value="WH-like_DNA-bd_sf"/>
</dbReference>
<evidence type="ECO:0000256" key="2">
    <source>
        <dbReference type="ARBA" id="ARBA00022499"/>
    </source>
</evidence>
<dbReference type="GO" id="GO:0031461">
    <property type="term" value="C:cullin-RING ubiquitin ligase complex"/>
    <property type="evidence" value="ECO:0007669"/>
    <property type="project" value="InterPro"/>
</dbReference>
<dbReference type="SUPFAM" id="SSF46785">
    <property type="entry name" value="Winged helix' DNA-binding domain"/>
    <property type="match status" value="1"/>
</dbReference>
<keyword evidence="2" id="KW-1017">Isopeptide bond</keyword>
<dbReference type="GO" id="GO:0006915">
    <property type="term" value="P:apoptotic process"/>
    <property type="evidence" value="ECO:0007669"/>
    <property type="project" value="UniProtKB-ARBA"/>
</dbReference>
<evidence type="ECO:0000256" key="1">
    <source>
        <dbReference type="ARBA" id="ARBA00006019"/>
    </source>
</evidence>
<organism evidence="8 9">
    <name type="scientific">Gonapodya prolifera (strain JEL478)</name>
    <name type="common">Monoblepharis prolifera</name>
    <dbReference type="NCBI Taxonomy" id="1344416"/>
    <lineage>
        <taxon>Eukaryota</taxon>
        <taxon>Fungi</taxon>
        <taxon>Fungi incertae sedis</taxon>
        <taxon>Chytridiomycota</taxon>
        <taxon>Chytridiomycota incertae sedis</taxon>
        <taxon>Monoblepharidomycetes</taxon>
        <taxon>Monoblepharidales</taxon>
        <taxon>Gonapodyaceae</taxon>
        <taxon>Gonapodya</taxon>
    </lineage>
</organism>
<dbReference type="InterPro" id="IPR016159">
    <property type="entry name" value="Cullin_repeat-like_dom_sf"/>
</dbReference>
<keyword evidence="3" id="KW-0832">Ubl conjugation</keyword>
<dbReference type="InterPro" id="IPR045093">
    <property type="entry name" value="Cullin"/>
</dbReference>
<dbReference type="STRING" id="1344416.A0A139AEN3"/>
<dbReference type="Proteomes" id="UP000070544">
    <property type="component" value="Unassembled WGS sequence"/>
</dbReference>
<dbReference type="InterPro" id="IPR019559">
    <property type="entry name" value="Cullin_neddylation_domain"/>
</dbReference>
<protein>
    <submittedName>
        <fullName evidence="8">Cullin-domain-containing protein</fullName>
    </submittedName>
</protein>
<keyword evidence="9" id="KW-1185">Reference proteome</keyword>
<evidence type="ECO:0000256" key="6">
    <source>
        <dbReference type="SAM" id="MobiDB-lite"/>
    </source>
</evidence>
<dbReference type="GO" id="GO:0000278">
    <property type="term" value="P:mitotic cell cycle"/>
    <property type="evidence" value="ECO:0007669"/>
    <property type="project" value="UniProtKB-ARBA"/>
</dbReference>
<feature type="compositionally biased region" description="Polar residues" evidence="6">
    <location>
        <begin position="356"/>
        <end position="373"/>
    </location>
</feature>
<dbReference type="InterPro" id="IPR059120">
    <property type="entry name" value="Cullin-like_AB"/>
</dbReference>
<comment type="similarity">
    <text evidence="1 4 5">Belongs to the cullin family.</text>
</comment>
<evidence type="ECO:0000256" key="4">
    <source>
        <dbReference type="PROSITE-ProRule" id="PRU00330"/>
    </source>
</evidence>
<feature type="compositionally biased region" description="Low complexity" evidence="6">
    <location>
        <begin position="376"/>
        <end position="385"/>
    </location>
</feature>
<dbReference type="InterPro" id="IPR036317">
    <property type="entry name" value="Cullin_homology_sf"/>
</dbReference>
<dbReference type="Pfam" id="PF10557">
    <property type="entry name" value="Cullin_Nedd8"/>
    <property type="match status" value="1"/>
</dbReference>
<dbReference type="OrthoDB" id="27073at2759"/>
<dbReference type="SUPFAM" id="SSF74788">
    <property type="entry name" value="Cullin repeat-like"/>
    <property type="match status" value="1"/>
</dbReference>
<evidence type="ECO:0000313" key="8">
    <source>
        <dbReference type="EMBL" id="KXS15129.1"/>
    </source>
</evidence>
<accession>A0A139AEN3</accession>
<feature type="compositionally biased region" description="Acidic residues" evidence="6">
    <location>
        <begin position="399"/>
        <end position="408"/>
    </location>
</feature>
<dbReference type="GO" id="GO:0006950">
    <property type="term" value="P:response to stress"/>
    <property type="evidence" value="ECO:0007669"/>
    <property type="project" value="UniProtKB-ARBA"/>
</dbReference>
<dbReference type="InterPro" id="IPR016157">
    <property type="entry name" value="Cullin_CS"/>
</dbReference>
<sequence>MSAAVRKSKQGLIIKPVKKATTNDIAFRETWQKLSQAITEIYRKNNSQLSYEELYRSAYNLVLQKNGSALYNGVRDDITTHLTRLTGEKLTPVFPHDGSLAAERAEFLRVLVRDVWNHHVVCMGMIRDILMYMDRVYVKAATPPVPLVYDLGMDLFRDHVLHSTSLTITMSGRVVDSMLELIRLERSGESVDRIALKGVADMMHKLESGGYGDVPNGSVYEADFEKAFLVRSGEAYDVEAEAYLAEVDAVEYLKKVERRLAEEEQRTRHYLIPITAPKILKVVQRSMLERHVVRILSMPNSGLLAQLRDLKFDDLIRMYDLMGLVGNGHVEMRKMLSDYVKESIREVNETYGPGTDTATPSNSDLTARAQTGMQSGGSSSSKSQSFNAENKGKDRDLETAGDDEEEGEAGQRSGGAQGVGGTRRTGDPLRWVENILALKTKFDSILARAFSKDRAFQTDINGAFERGINQNPKAPEFLSLFLDDNLRKGIKGKTEAEVEVLLDQTITLFRFIQEKDVFERYYKGHLAKRLLLGKSLSEDAEKSTVGKLKAECGYQFTTKLEGMFNDMRISTDLSSDFRSFLNNLSATGLPEFTVNVLTSTFWPMGTSVPPAIQLPIEIQSLMQRFKEFYMTRHSGRRLTWLTTMGSFDLRAHFEKGRKDINLSTAATSVLVVVFNRPDACDGQAVPYSRIRDETGIPDGELRRTLQSLSLGKYRVLLKSAKGREILDDDEFRLNVAFSSPLNKIRILNILPSGGAPTVAATGNSVEDDKERRETLEKVEQARIHQIEACVVRVMKARKSMEHNALVNEVVSQLKGRFLPSSQMVKKRIESLIEREYLDRAPGDRKVYNYLA</sequence>
<dbReference type="SUPFAM" id="SSF75632">
    <property type="entry name" value="Cullin homology domain"/>
    <property type="match status" value="1"/>
</dbReference>
<dbReference type="PROSITE" id="PS50069">
    <property type="entry name" value="CULLIN_2"/>
    <property type="match status" value="1"/>
</dbReference>
<gene>
    <name evidence="8" type="ORF">M427DRAFT_57014</name>
</gene>
<dbReference type="InterPro" id="IPR016158">
    <property type="entry name" value="Cullin_homology"/>
</dbReference>
<feature type="domain" description="Cullin family profile" evidence="7">
    <location>
        <begin position="473"/>
        <end position="709"/>
    </location>
</feature>
<dbReference type="Pfam" id="PF26557">
    <property type="entry name" value="Cullin_AB"/>
    <property type="match status" value="1"/>
</dbReference>
<dbReference type="GO" id="GO:0080090">
    <property type="term" value="P:regulation of primary metabolic process"/>
    <property type="evidence" value="ECO:0007669"/>
    <property type="project" value="UniProtKB-ARBA"/>
</dbReference>
<dbReference type="GO" id="GO:0005737">
    <property type="term" value="C:cytoplasm"/>
    <property type="evidence" value="ECO:0007669"/>
    <property type="project" value="UniProtKB-ARBA"/>
</dbReference>
<reference evidence="8 9" key="1">
    <citation type="journal article" date="2015" name="Genome Biol. Evol.">
        <title>Phylogenomic analyses indicate that early fungi evolved digesting cell walls of algal ancestors of land plants.</title>
        <authorList>
            <person name="Chang Y."/>
            <person name="Wang S."/>
            <person name="Sekimoto S."/>
            <person name="Aerts A.L."/>
            <person name="Choi C."/>
            <person name="Clum A."/>
            <person name="LaButti K.M."/>
            <person name="Lindquist E.A."/>
            <person name="Yee Ngan C."/>
            <person name="Ohm R.A."/>
            <person name="Salamov A.A."/>
            <person name="Grigoriev I.V."/>
            <person name="Spatafora J.W."/>
            <person name="Berbee M.L."/>
        </authorList>
    </citation>
    <scope>NUCLEOTIDE SEQUENCE [LARGE SCALE GENOMIC DNA]</scope>
    <source>
        <strain evidence="8 9">JEL478</strain>
    </source>
</reference>
<dbReference type="PANTHER" id="PTHR11932">
    <property type="entry name" value="CULLIN"/>
    <property type="match status" value="1"/>
</dbReference>
<dbReference type="GO" id="GO:0031625">
    <property type="term" value="F:ubiquitin protein ligase binding"/>
    <property type="evidence" value="ECO:0007669"/>
    <property type="project" value="InterPro"/>
</dbReference>
<dbReference type="Gene3D" id="1.10.10.10">
    <property type="entry name" value="Winged helix-like DNA-binding domain superfamily/Winged helix DNA-binding domain"/>
    <property type="match status" value="1"/>
</dbReference>
<dbReference type="GO" id="GO:0043161">
    <property type="term" value="P:proteasome-mediated ubiquitin-dependent protein catabolic process"/>
    <property type="evidence" value="ECO:0007669"/>
    <property type="project" value="UniProtKB-ARBA"/>
</dbReference>